<evidence type="ECO:0000313" key="10">
    <source>
        <dbReference type="Proteomes" id="UP000240322"/>
    </source>
</evidence>
<dbReference type="Gene3D" id="3.65.10.10">
    <property type="entry name" value="Enolpyruvate transferase domain"/>
    <property type="match status" value="2"/>
</dbReference>
<feature type="binding site" evidence="7">
    <location>
        <position position="331"/>
    </location>
    <ligand>
        <name>3-phosphoshikimate</name>
        <dbReference type="ChEBI" id="CHEBI:145989"/>
    </ligand>
</feature>
<feature type="binding site" evidence="7">
    <location>
        <position position="21"/>
    </location>
    <ligand>
        <name>3-phosphoshikimate</name>
        <dbReference type="ChEBI" id="CHEBI:145989"/>
    </ligand>
</feature>
<keyword evidence="3 7" id="KW-0028">Amino-acid biosynthesis</keyword>
<evidence type="ECO:0000313" key="9">
    <source>
        <dbReference type="EMBL" id="PSN90358.1"/>
    </source>
</evidence>
<dbReference type="SUPFAM" id="SSF55205">
    <property type="entry name" value="EPT/RTPC-like"/>
    <property type="match status" value="1"/>
</dbReference>
<dbReference type="InterPro" id="IPR013792">
    <property type="entry name" value="RNA3'P_cycl/enolpyr_Trfase_a/b"/>
</dbReference>
<dbReference type="Pfam" id="PF00275">
    <property type="entry name" value="EPSP_synthase"/>
    <property type="match status" value="1"/>
</dbReference>
<feature type="binding site" evidence="7">
    <location>
        <position position="25"/>
    </location>
    <ligand>
        <name>3-phosphoshikimate</name>
        <dbReference type="ChEBI" id="CHEBI:145989"/>
    </ligand>
</feature>
<accession>A0A2R6AVI8</accession>
<dbReference type="EMBL" id="NEXE01000063">
    <property type="protein sequence ID" value="PSN90358.1"/>
    <property type="molecule type" value="Genomic_DNA"/>
</dbReference>
<gene>
    <name evidence="7" type="primary">aroA</name>
    <name evidence="9" type="ORF">B9Q03_07045</name>
</gene>
<feature type="domain" description="Enolpyruvate transferase" evidence="8">
    <location>
        <begin position="7"/>
        <end position="409"/>
    </location>
</feature>
<keyword evidence="7" id="KW-0963">Cytoplasm</keyword>
<evidence type="ECO:0000256" key="7">
    <source>
        <dbReference type="HAMAP-Rule" id="MF_00210"/>
    </source>
</evidence>
<comment type="subcellular location">
    <subcellularLocation>
        <location evidence="7">Cytoplasm</location>
    </subcellularLocation>
</comment>
<feature type="binding site" evidence="7">
    <location>
        <position position="163"/>
    </location>
    <ligand>
        <name>3-phosphoshikimate</name>
        <dbReference type="ChEBI" id="CHEBI:145989"/>
    </ligand>
</feature>
<dbReference type="CDD" id="cd01556">
    <property type="entry name" value="EPSP_synthase"/>
    <property type="match status" value="1"/>
</dbReference>
<dbReference type="PROSITE" id="PS00104">
    <property type="entry name" value="EPSP_SYNTHASE_1"/>
    <property type="match status" value="1"/>
</dbReference>
<organism evidence="9 10">
    <name type="scientific">Candidatus Marsarchaeota G2 archaeon OSP_D</name>
    <dbReference type="NCBI Taxonomy" id="1978157"/>
    <lineage>
        <taxon>Archaea</taxon>
        <taxon>Candidatus Marsarchaeota</taxon>
        <taxon>Candidatus Marsarchaeota group 2</taxon>
    </lineage>
</organism>
<feature type="binding site" evidence="7">
    <location>
        <position position="117"/>
    </location>
    <ligand>
        <name>phosphoenolpyruvate</name>
        <dbReference type="ChEBI" id="CHEBI:58702"/>
    </ligand>
</feature>
<feature type="binding site" evidence="7">
    <location>
        <position position="20"/>
    </location>
    <ligand>
        <name>phosphoenolpyruvate</name>
        <dbReference type="ChEBI" id="CHEBI:58702"/>
    </ligand>
</feature>
<dbReference type="GO" id="GO:0009073">
    <property type="term" value="P:aromatic amino acid family biosynthetic process"/>
    <property type="evidence" value="ECO:0007669"/>
    <property type="project" value="UniProtKB-KW"/>
</dbReference>
<dbReference type="PANTHER" id="PTHR21090">
    <property type="entry name" value="AROM/DEHYDROQUINATE SYNTHASE"/>
    <property type="match status" value="1"/>
</dbReference>
<comment type="subunit">
    <text evidence="7">Monomer.</text>
</comment>
<keyword evidence="4 7" id="KW-0808">Transferase</keyword>
<dbReference type="PANTHER" id="PTHR21090:SF5">
    <property type="entry name" value="PENTAFUNCTIONAL AROM POLYPEPTIDE"/>
    <property type="match status" value="1"/>
</dbReference>
<dbReference type="GO" id="GO:0005737">
    <property type="term" value="C:cytoplasm"/>
    <property type="evidence" value="ECO:0007669"/>
    <property type="project" value="UniProtKB-SubCell"/>
</dbReference>
<comment type="catalytic activity">
    <reaction evidence="6">
        <text>3-phosphoshikimate + phosphoenolpyruvate = 5-O-(1-carboxyvinyl)-3-phosphoshikimate + phosphate</text>
        <dbReference type="Rhea" id="RHEA:21256"/>
        <dbReference type="ChEBI" id="CHEBI:43474"/>
        <dbReference type="ChEBI" id="CHEBI:57701"/>
        <dbReference type="ChEBI" id="CHEBI:58702"/>
        <dbReference type="ChEBI" id="CHEBI:145989"/>
        <dbReference type="EC" id="2.5.1.19"/>
    </reaction>
    <physiologicalReaction direction="left-to-right" evidence="6">
        <dbReference type="Rhea" id="RHEA:21257"/>
    </physiologicalReaction>
</comment>
<dbReference type="Proteomes" id="UP000240322">
    <property type="component" value="Unassembled WGS sequence"/>
</dbReference>
<reference evidence="9 10" key="1">
    <citation type="submission" date="2017-04" db="EMBL/GenBank/DDBJ databases">
        <title>Novel microbial lineages endemic to geothermal iron-oxide mats fill important gaps in the evolutionary history of Archaea.</title>
        <authorList>
            <person name="Jay Z.J."/>
            <person name="Beam J.P."/>
            <person name="Dlakic M."/>
            <person name="Rusch D.B."/>
            <person name="Kozubal M.A."/>
            <person name="Inskeep W.P."/>
        </authorList>
    </citation>
    <scope>NUCLEOTIDE SEQUENCE [LARGE SCALE GENOMIC DNA]</scope>
    <source>
        <strain evidence="9">OSP_D</strain>
    </source>
</reference>
<protein>
    <recommendedName>
        <fullName evidence="7">3-phosphoshikimate 1-carboxyvinyltransferase</fullName>
        <ecNumber evidence="7">2.5.1.19</ecNumber>
    </recommendedName>
    <alternativeName>
        <fullName evidence="7">5-enolpyruvylshikimate-3-phosphate synthase</fullName>
        <shortName evidence="7">EPSP synthase</shortName>
        <shortName evidence="7">EPSPS</shortName>
    </alternativeName>
</protein>
<comment type="similarity">
    <text evidence="2 7">Belongs to the EPSP synthase family.</text>
</comment>
<comment type="pathway">
    <text evidence="1">Metabolic intermediate biosynthesis; chorismate biosynthesis; chorismate from D-erythrose 4-phosphate and phosphoenolpyruvate: step 6/7.</text>
</comment>
<dbReference type="HAMAP" id="MF_00210">
    <property type="entry name" value="EPSP_synth"/>
    <property type="match status" value="1"/>
</dbReference>
<feature type="binding site" evidence="7">
    <location>
        <position position="20"/>
    </location>
    <ligand>
        <name>3-phosphoshikimate</name>
        <dbReference type="ChEBI" id="CHEBI:145989"/>
    </ligand>
</feature>
<evidence type="ECO:0000256" key="5">
    <source>
        <dbReference type="ARBA" id="ARBA00023141"/>
    </source>
</evidence>
<sequence>MEVVFEPAKISGFVSAPASKSYTQRVIACALLADGNTTIRGYTGCDDSERALLAAKNMGALIHKGENYIQIDGGHHNNGEFTLDFGGSATSMRIFTSVSCVTPGIKHITGSPQLLRRPIRPLIDALTQLGAKIETSPGYSPPLIVHPTGLRGGEVELDASISSQFTSSIMVGSTRADTPTFITHTGGVVSRGYIRITAHVLEWFGANTEISEEFNQVEVHPSRLKPIDVKIEGDYSSAAFLLAAGAIGGHVEVGNLNPESLQPDREVLNVLKGAGCYVELGGDTAKVGGDVKEGFDVDVTETPDLAPILGVIAAYAKGESRIRGVSRLVFKESNRIDAVVDMLKSIGVDARFESGEIRVKGGGIRGGLVDSHGDHRIALAAAVAAVGAHKPIVVRGFECYIKSYPHFLEDYTSIGGRARVVQP</sequence>
<proteinExistence type="inferred from homology"/>
<dbReference type="UniPathway" id="UPA00053">
    <property type="reaction ID" value="UER00089"/>
</dbReference>
<dbReference type="InterPro" id="IPR001986">
    <property type="entry name" value="Enolpyruvate_Tfrase_dom"/>
</dbReference>
<dbReference type="NCBIfam" id="TIGR01356">
    <property type="entry name" value="aroA"/>
    <property type="match status" value="1"/>
</dbReference>
<dbReference type="AlphaFoldDB" id="A0A2R6AVI8"/>
<comment type="caution">
    <text evidence="9">The sequence shown here is derived from an EMBL/GenBank/DDBJ whole genome shotgun (WGS) entry which is preliminary data.</text>
</comment>
<dbReference type="PIRSF" id="PIRSF000505">
    <property type="entry name" value="EPSPS"/>
    <property type="match status" value="1"/>
</dbReference>
<name>A0A2R6AVI8_9ARCH</name>
<evidence type="ECO:0000256" key="4">
    <source>
        <dbReference type="ARBA" id="ARBA00022679"/>
    </source>
</evidence>
<comment type="function">
    <text evidence="7">Catalyzes the transfer of the enolpyruvyl moiety of phosphoenolpyruvate (PEP) to the 5-hydroxyl of shikimate-3-phosphate (S3P) to produce enolpyruvyl shikimate-3-phosphate and inorganic phosphate.</text>
</comment>
<feature type="binding site" evidence="7">
    <location>
        <position position="190"/>
    </location>
    <ligand>
        <name>3-phosphoshikimate</name>
        <dbReference type="ChEBI" id="CHEBI:145989"/>
    </ligand>
</feature>
<evidence type="ECO:0000256" key="2">
    <source>
        <dbReference type="ARBA" id="ARBA00009948"/>
    </source>
</evidence>
<feature type="binding site" evidence="7">
    <location>
        <position position="162"/>
    </location>
    <ligand>
        <name>3-phosphoshikimate</name>
        <dbReference type="ChEBI" id="CHEBI:145989"/>
    </ligand>
</feature>
<dbReference type="InterPro" id="IPR023193">
    <property type="entry name" value="EPSP_synthase_CS"/>
</dbReference>
<evidence type="ECO:0000256" key="1">
    <source>
        <dbReference type="ARBA" id="ARBA00004811"/>
    </source>
</evidence>
<comment type="caution">
    <text evidence="7">Lacks conserved residue(s) required for the propagation of feature annotation.</text>
</comment>
<dbReference type="GO" id="GO:0009423">
    <property type="term" value="P:chorismate biosynthetic process"/>
    <property type="evidence" value="ECO:0007669"/>
    <property type="project" value="UniProtKB-UniRule"/>
</dbReference>
<feature type="binding site" evidence="7">
    <location>
        <position position="164"/>
    </location>
    <ligand>
        <name>phosphoenolpyruvate</name>
        <dbReference type="ChEBI" id="CHEBI:58702"/>
    </ligand>
</feature>
<dbReference type="InterPro" id="IPR006264">
    <property type="entry name" value="EPSP_synthase"/>
</dbReference>
<dbReference type="GO" id="GO:0008652">
    <property type="term" value="P:amino acid biosynthetic process"/>
    <property type="evidence" value="ECO:0007669"/>
    <property type="project" value="UniProtKB-KW"/>
</dbReference>
<dbReference type="EC" id="2.5.1.19" evidence="7"/>
<feature type="binding site" evidence="7">
    <location>
        <position position="335"/>
    </location>
    <ligand>
        <name>phosphoenolpyruvate</name>
        <dbReference type="ChEBI" id="CHEBI:58702"/>
    </ligand>
</feature>
<feature type="binding site" evidence="7">
    <location>
        <position position="304"/>
    </location>
    <ligand>
        <name>3-phosphoshikimate</name>
        <dbReference type="ChEBI" id="CHEBI:145989"/>
    </ligand>
</feature>
<evidence type="ECO:0000259" key="8">
    <source>
        <dbReference type="Pfam" id="PF00275"/>
    </source>
</evidence>
<feature type="binding site" evidence="7">
    <location>
        <position position="376"/>
    </location>
    <ligand>
        <name>phosphoenolpyruvate</name>
        <dbReference type="ChEBI" id="CHEBI:58702"/>
    </ligand>
</feature>
<evidence type="ECO:0000256" key="3">
    <source>
        <dbReference type="ARBA" id="ARBA00022605"/>
    </source>
</evidence>
<evidence type="ECO:0000256" key="6">
    <source>
        <dbReference type="ARBA" id="ARBA00044633"/>
    </source>
</evidence>
<feature type="active site" description="Proton acceptor" evidence="7">
    <location>
        <position position="304"/>
    </location>
</feature>
<dbReference type="GO" id="GO:0003866">
    <property type="term" value="F:3-phosphoshikimate 1-carboxyvinyltransferase activity"/>
    <property type="evidence" value="ECO:0007669"/>
    <property type="project" value="UniProtKB-UniRule"/>
</dbReference>
<feature type="binding site" evidence="7">
    <location>
        <position position="402"/>
    </location>
    <ligand>
        <name>phosphoenolpyruvate</name>
        <dbReference type="ChEBI" id="CHEBI:58702"/>
    </ligand>
</feature>
<feature type="binding site" evidence="7">
    <location>
        <position position="164"/>
    </location>
    <ligand>
        <name>3-phosphoshikimate</name>
        <dbReference type="ChEBI" id="CHEBI:145989"/>
    </ligand>
</feature>
<keyword evidence="5 7" id="KW-0057">Aromatic amino acid biosynthesis</keyword>
<dbReference type="InterPro" id="IPR036968">
    <property type="entry name" value="Enolpyruvate_Tfrase_sf"/>
</dbReference>